<reference evidence="1" key="1">
    <citation type="submission" date="2012-04" db="EMBL/GenBank/DDBJ databases">
        <title>The Genome Sequence of Fusarium oxysporum melonis.</title>
        <authorList>
            <consortium name="The Broad Institute Genome Sequencing Platform"/>
            <person name="Ma L.-J."/>
            <person name="Gale L.R."/>
            <person name="Schwartz D.C."/>
            <person name="Zhou S."/>
            <person name="Corby-Kistler H."/>
            <person name="Young S.K."/>
            <person name="Zeng Q."/>
            <person name="Gargeya S."/>
            <person name="Fitzgerald M."/>
            <person name="Haas B."/>
            <person name="Abouelleil A."/>
            <person name="Alvarado L."/>
            <person name="Arachchi H.M."/>
            <person name="Berlin A."/>
            <person name="Brown A."/>
            <person name="Chapman S.B."/>
            <person name="Chen Z."/>
            <person name="Dunbar C."/>
            <person name="Freedman E."/>
            <person name="Gearin G."/>
            <person name="Goldberg J."/>
            <person name="Griggs A."/>
            <person name="Gujja S."/>
            <person name="Heiman D."/>
            <person name="Howarth C."/>
            <person name="Larson L."/>
            <person name="Lui A."/>
            <person name="MacDonald P.J.P."/>
            <person name="Montmayeur A."/>
            <person name="Murphy C."/>
            <person name="Neiman D."/>
            <person name="Pearson M."/>
            <person name="Priest M."/>
            <person name="Roberts A."/>
            <person name="Saif S."/>
            <person name="Shea T."/>
            <person name="Shenoy N."/>
            <person name="Sisk P."/>
            <person name="Stolte C."/>
            <person name="Sykes S."/>
            <person name="Wortman J."/>
            <person name="Nusbaum C."/>
            <person name="Birren B."/>
        </authorList>
    </citation>
    <scope>NUCLEOTIDE SEQUENCE</scope>
    <source>
        <strain evidence="1">26406</strain>
    </source>
</reference>
<sequence length="669" mass="74350">MQNYEILDQFDPNANSEMRQYHEGVHCADSLADDTAEPSIDYPFCHMLGGKENDRSLSPSTAFQTSPAQLDDQYVECCNYDQEEARPLLTPPNSDPPQTMQRQFLPYPIAMSSLSAPNMEHPTVCPSPPSRHTFNSPIEGIDPALLVLSSPISIPDSLAFTPLPQDGPAETAAFKSRSRTPQGVTIGTKSLKAVDITKASDLTVTGSAIYKRYHHGICRCLSGNCGMRPRAWNGPTRVVSEYELCSAVAAYNQAKAVGRLPLLKVQHHLPGLNRIMERETLRSAGSVIKFTIDLTGRARVDCKLKIDRNGGAIAFVDDFTTWVSQPTAQSNQRGIQAVIDKALDRERWNGATFEVEKTTIIHFTRYTGRTGSEPFTTKDERVSLKDQVKILGVIVNSRIHYEQHISGILYEESKHSDASNLLSGVSQAYAESYGRTSWKRFSHVLSLHGRRVQGEEEENKMKELPKAGWVVRITTSISTRNDLVGMRGAIRIPISLARAGKLSEAFSVTLGVRQEYIPYTAELAAIAHGLGCLPEVKYRVIVILTSNKSAAQTIGNPRQQSSQGYIKETYGAVEMLRANGNRVNFIGLSRNSELKIQKAAKISARHATEPYVTPETGTVKAKTTILDRIRADLRSERKVPDRVGRHSRKIDSALPEKHIRRLYDRLPWK</sequence>
<evidence type="ECO:0000313" key="1">
    <source>
        <dbReference type="EMBL" id="EXK26297.1"/>
    </source>
</evidence>
<dbReference type="EMBL" id="JH659364">
    <property type="protein sequence ID" value="EXK26297.1"/>
    <property type="molecule type" value="Genomic_DNA"/>
</dbReference>
<evidence type="ECO:0008006" key="2">
    <source>
        <dbReference type="Google" id="ProtNLM"/>
    </source>
</evidence>
<reference evidence="1" key="2">
    <citation type="submission" date="2012-05" db="EMBL/GenBank/DDBJ databases">
        <title>Annotation of the Genome Sequence of Fusarium oxysporum f. sp. melonis 26406.</title>
        <authorList>
            <consortium name="The Broad Institute Genomics Platform"/>
            <person name="Ma L.-J."/>
            <person name="Corby-Kistler H."/>
            <person name="Broz K."/>
            <person name="Gale L.R."/>
            <person name="Jonkers W."/>
            <person name="O'Donnell K."/>
            <person name="Ploetz R."/>
            <person name="Steinberg C."/>
            <person name="Schwartz D.C."/>
            <person name="VanEtten H."/>
            <person name="Zhou S."/>
            <person name="Young S.K."/>
            <person name="Zeng Q."/>
            <person name="Gargeya S."/>
            <person name="Fitzgerald M."/>
            <person name="Abouelleil A."/>
            <person name="Alvarado L."/>
            <person name="Chapman S.B."/>
            <person name="Gainer-Dewar J."/>
            <person name="Goldberg J."/>
            <person name="Griggs A."/>
            <person name="Gujja S."/>
            <person name="Hansen M."/>
            <person name="Howarth C."/>
            <person name="Imamovic A."/>
            <person name="Ireland A."/>
            <person name="Larimer J."/>
            <person name="McCowan C."/>
            <person name="Murphy C."/>
            <person name="Pearson M."/>
            <person name="Poon T.W."/>
            <person name="Priest M."/>
            <person name="Roberts A."/>
            <person name="Saif S."/>
            <person name="Shea T."/>
            <person name="Sykes S."/>
            <person name="Wortman J."/>
            <person name="Nusbaum C."/>
            <person name="Birren B."/>
        </authorList>
    </citation>
    <scope>NUCLEOTIDE SEQUENCE</scope>
    <source>
        <strain evidence="1">26406</strain>
    </source>
</reference>
<dbReference type="HOGENOM" id="CLU_410514_0_0_1"/>
<organism evidence="1">
    <name type="scientific">Fusarium oxysporum f. sp. melonis 26406</name>
    <dbReference type="NCBI Taxonomy" id="1089452"/>
    <lineage>
        <taxon>Eukaryota</taxon>
        <taxon>Fungi</taxon>
        <taxon>Dikarya</taxon>
        <taxon>Ascomycota</taxon>
        <taxon>Pezizomycotina</taxon>
        <taxon>Sordariomycetes</taxon>
        <taxon>Hypocreomycetidae</taxon>
        <taxon>Hypocreales</taxon>
        <taxon>Nectriaceae</taxon>
        <taxon>Fusarium</taxon>
        <taxon>Fusarium oxysporum species complex</taxon>
    </lineage>
</organism>
<name>W9ZCH1_FUSOX</name>
<dbReference type="AlphaFoldDB" id="W9ZCH1"/>
<dbReference type="Proteomes" id="UP000030703">
    <property type="component" value="Unassembled WGS sequence"/>
</dbReference>
<accession>W9ZCH1</accession>
<dbReference type="VEuPathDB" id="FungiDB:FOMG_17104"/>
<protein>
    <recommendedName>
        <fullName evidence="2">RNase H type-1 domain-containing protein</fullName>
    </recommendedName>
</protein>
<gene>
    <name evidence="1" type="ORF">FOMG_17104</name>
</gene>
<proteinExistence type="predicted"/>